<evidence type="ECO:0000313" key="1">
    <source>
        <dbReference type="EMBL" id="MSR92672.1"/>
    </source>
</evidence>
<comment type="caution">
    <text evidence="1">The sequence shown here is derived from an EMBL/GenBank/DDBJ whole genome shotgun (WGS) entry which is preliminary data.</text>
</comment>
<sequence>MAKVIIDTLPTGLTLYTGADTLNGVTKNGTALTTGVTFGGTTAPTVTVAATEIAAGDVIIATLDTYVSDSASITVDTDITNNSAVSFSTAATGKYVSSGGAVNFQLTCTNDLNLAAPATILPSATGTQLQLQFTASDNIGALQSITDKATLSIGGAGQNVTVTINIRKSVVSSSSSPVIITVLKNILTK</sequence>
<dbReference type="AlphaFoldDB" id="A0A7X2T2H6"/>
<reference evidence="1 2" key="1">
    <citation type="submission" date="2019-08" db="EMBL/GenBank/DDBJ databases">
        <title>In-depth cultivation of the pig gut microbiome towards novel bacterial diversity and tailored functional studies.</title>
        <authorList>
            <person name="Wylensek D."/>
            <person name="Hitch T.C.A."/>
            <person name="Clavel T."/>
        </authorList>
    </citation>
    <scope>NUCLEOTIDE SEQUENCE [LARGE SCALE GENOMIC DNA]</scope>
    <source>
        <strain evidence="1 2">WCA-383-APC-5B</strain>
    </source>
</reference>
<evidence type="ECO:0000313" key="2">
    <source>
        <dbReference type="Proteomes" id="UP000460287"/>
    </source>
</evidence>
<keyword evidence="2" id="KW-1185">Reference proteome</keyword>
<gene>
    <name evidence="1" type="ORF">FYJ33_15190</name>
</gene>
<dbReference type="EMBL" id="VULX01000044">
    <property type="protein sequence ID" value="MSR92672.1"/>
    <property type="molecule type" value="Genomic_DNA"/>
</dbReference>
<protein>
    <submittedName>
        <fullName evidence="1">Uncharacterized protein</fullName>
    </submittedName>
</protein>
<name>A0A7X2T2H6_9CLOT</name>
<dbReference type="Proteomes" id="UP000460287">
    <property type="component" value="Unassembled WGS sequence"/>
</dbReference>
<dbReference type="RefSeq" id="WP_154532786.1">
    <property type="nucleotide sequence ID" value="NZ_VULX01000044.1"/>
</dbReference>
<proteinExistence type="predicted"/>
<accession>A0A7X2T2H6</accession>
<organism evidence="1 2">
    <name type="scientific">Inconstantimicrobium porci</name>
    <dbReference type="NCBI Taxonomy" id="2652291"/>
    <lineage>
        <taxon>Bacteria</taxon>
        <taxon>Bacillati</taxon>
        <taxon>Bacillota</taxon>
        <taxon>Clostridia</taxon>
        <taxon>Eubacteriales</taxon>
        <taxon>Clostridiaceae</taxon>
        <taxon>Inconstantimicrobium</taxon>
    </lineage>
</organism>